<name>A0A5C3MAD1_9AGAR</name>
<keyword evidence="2" id="KW-0378">Hydrolase</keyword>
<accession>A0A5C3MAD1</accession>
<dbReference type="PANTHER" id="PTHR43433">
    <property type="entry name" value="HYDROLASE, ALPHA/BETA FOLD FAMILY PROTEIN"/>
    <property type="match status" value="1"/>
</dbReference>
<feature type="domain" description="AB hydrolase-1" evidence="1">
    <location>
        <begin position="80"/>
        <end position="168"/>
    </location>
</feature>
<dbReference type="PANTHER" id="PTHR43433:SF5">
    <property type="entry name" value="AB HYDROLASE-1 DOMAIN-CONTAINING PROTEIN"/>
    <property type="match status" value="1"/>
</dbReference>
<dbReference type="OrthoDB" id="8119704at2759"/>
<keyword evidence="3" id="KW-1185">Reference proteome</keyword>
<protein>
    <submittedName>
        <fullName evidence="2">Alpha/Beta hydrolase protein</fullName>
    </submittedName>
</protein>
<evidence type="ECO:0000313" key="2">
    <source>
        <dbReference type="EMBL" id="TFK42369.1"/>
    </source>
</evidence>
<dbReference type="InterPro" id="IPR029058">
    <property type="entry name" value="AB_hydrolase_fold"/>
</dbReference>
<dbReference type="EMBL" id="ML213592">
    <property type="protein sequence ID" value="TFK42369.1"/>
    <property type="molecule type" value="Genomic_DNA"/>
</dbReference>
<dbReference type="InterPro" id="IPR000073">
    <property type="entry name" value="AB_hydrolase_1"/>
</dbReference>
<evidence type="ECO:0000313" key="3">
    <source>
        <dbReference type="Proteomes" id="UP000308652"/>
    </source>
</evidence>
<dbReference type="STRING" id="68775.A0A5C3MAD1"/>
<dbReference type="Pfam" id="PF00561">
    <property type="entry name" value="Abhydrolase_1"/>
    <property type="match status" value="1"/>
</dbReference>
<sequence length="358" mass="40567">MASISFASYSSYYKGVLQFVDSWLYGPFFKHWSSPPPVLPSPSVTAPAEMATGYSTLMLPDGAKLAYEVLGSYYLGSAEPIVLICGMTSIRTDYERLTRALIKTRPVLIYDHRGMGNSSLTPSGEEDMTIELLARDLLFLLAHLKWKEVSLCGYSMGGVITQQLLLLPHHPTAPTSLPFTVTHILLAGTRSVVQPSAGLKLPVSAANKPRTLAERRENARRIVASLLDPRWVEENGQRFEYLFNRATNNLTQRPTEVITRQGSALQKFKFDDLLHNFPRDVQIMVIHGHLDQVIPYHCGEDILKRIPWAQRPETGNQPGQIPSFDFGHYWYEYFDVQVWHHVVDQFLGKRSVCIREYN</sequence>
<proteinExistence type="predicted"/>
<gene>
    <name evidence="2" type="ORF">BDQ12DRAFT_271992</name>
</gene>
<dbReference type="Proteomes" id="UP000308652">
    <property type="component" value="Unassembled WGS sequence"/>
</dbReference>
<dbReference type="Gene3D" id="3.40.50.1820">
    <property type="entry name" value="alpha/beta hydrolase"/>
    <property type="match status" value="1"/>
</dbReference>
<reference evidence="2 3" key="1">
    <citation type="journal article" date="2019" name="Nat. Ecol. Evol.">
        <title>Megaphylogeny resolves global patterns of mushroom evolution.</title>
        <authorList>
            <person name="Varga T."/>
            <person name="Krizsan K."/>
            <person name="Foldi C."/>
            <person name="Dima B."/>
            <person name="Sanchez-Garcia M."/>
            <person name="Sanchez-Ramirez S."/>
            <person name="Szollosi G.J."/>
            <person name="Szarkandi J.G."/>
            <person name="Papp V."/>
            <person name="Albert L."/>
            <person name="Andreopoulos W."/>
            <person name="Angelini C."/>
            <person name="Antonin V."/>
            <person name="Barry K.W."/>
            <person name="Bougher N.L."/>
            <person name="Buchanan P."/>
            <person name="Buyck B."/>
            <person name="Bense V."/>
            <person name="Catcheside P."/>
            <person name="Chovatia M."/>
            <person name="Cooper J."/>
            <person name="Damon W."/>
            <person name="Desjardin D."/>
            <person name="Finy P."/>
            <person name="Geml J."/>
            <person name="Haridas S."/>
            <person name="Hughes K."/>
            <person name="Justo A."/>
            <person name="Karasinski D."/>
            <person name="Kautmanova I."/>
            <person name="Kiss B."/>
            <person name="Kocsube S."/>
            <person name="Kotiranta H."/>
            <person name="LaButti K.M."/>
            <person name="Lechner B.E."/>
            <person name="Liimatainen K."/>
            <person name="Lipzen A."/>
            <person name="Lukacs Z."/>
            <person name="Mihaltcheva S."/>
            <person name="Morgado L.N."/>
            <person name="Niskanen T."/>
            <person name="Noordeloos M.E."/>
            <person name="Ohm R.A."/>
            <person name="Ortiz-Santana B."/>
            <person name="Ovrebo C."/>
            <person name="Racz N."/>
            <person name="Riley R."/>
            <person name="Savchenko A."/>
            <person name="Shiryaev A."/>
            <person name="Soop K."/>
            <person name="Spirin V."/>
            <person name="Szebenyi C."/>
            <person name="Tomsovsky M."/>
            <person name="Tulloss R.E."/>
            <person name="Uehling J."/>
            <person name="Grigoriev I.V."/>
            <person name="Vagvolgyi C."/>
            <person name="Papp T."/>
            <person name="Martin F.M."/>
            <person name="Miettinen O."/>
            <person name="Hibbett D.S."/>
            <person name="Nagy L.G."/>
        </authorList>
    </citation>
    <scope>NUCLEOTIDE SEQUENCE [LARGE SCALE GENOMIC DNA]</scope>
    <source>
        <strain evidence="2 3">CBS 166.37</strain>
    </source>
</reference>
<dbReference type="GO" id="GO:0016787">
    <property type="term" value="F:hydrolase activity"/>
    <property type="evidence" value="ECO:0007669"/>
    <property type="project" value="UniProtKB-KW"/>
</dbReference>
<dbReference type="InterPro" id="IPR050471">
    <property type="entry name" value="AB_hydrolase"/>
</dbReference>
<organism evidence="2 3">
    <name type="scientific">Crucibulum laeve</name>
    <dbReference type="NCBI Taxonomy" id="68775"/>
    <lineage>
        <taxon>Eukaryota</taxon>
        <taxon>Fungi</taxon>
        <taxon>Dikarya</taxon>
        <taxon>Basidiomycota</taxon>
        <taxon>Agaricomycotina</taxon>
        <taxon>Agaricomycetes</taxon>
        <taxon>Agaricomycetidae</taxon>
        <taxon>Agaricales</taxon>
        <taxon>Agaricineae</taxon>
        <taxon>Nidulariaceae</taxon>
        <taxon>Crucibulum</taxon>
    </lineage>
</organism>
<evidence type="ECO:0000259" key="1">
    <source>
        <dbReference type="Pfam" id="PF00561"/>
    </source>
</evidence>
<dbReference type="AlphaFoldDB" id="A0A5C3MAD1"/>
<dbReference type="SUPFAM" id="SSF53474">
    <property type="entry name" value="alpha/beta-Hydrolases"/>
    <property type="match status" value="1"/>
</dbReference>